<evidence type="ECO:0000259" key="7">
    <source>
        <dbReference type="SMART" id="SM00829"/>
    </source>
</evidence>
<keyword evidence="4 6" id="KW-0862">Zinc</keyword>
<comment type="caution">
    <text evidence="8">The sequence shown here is derived from an EMBL/GenBank/DDBJ whole genome shotgun (WGS) entry which is preliminary data.</text>
</comment>
<dbReference type="Pfam" id="PF00107">
    <property type="entry name" value="ADH_zinc_N"/>
    <property type="match status" value="1"/>
</dbReference>
<dbReference type="GO" id="GO:0016616">
    <property type="term" value="F:oxidoreductase activity, acting on the CH-OH group of donors, NAD or NADP as acceptor"/>
    <property type="evidence" value="ECO:0007669"/>
    <property type="project" value="UniProtKB-ARBA"/>
</dbReference>
<evidence type="ECO:0000256" key="6">
    <source>
        <dbReference type="RuleBase" id="RU361277"/>
    </source>
</evidence>
<dbReference type="SUPFAM" id="SSF50129">
    <property type="entry name" value="GroES-like"/>
    <property type="match status" value="1"/>
</dbReference>
<dbReference type="Gene3D" id="3.90.180.10">
    <property type="entry name" value="Medium-chain alcohol dehydrogenases, catalytic domain"/>
    <property type="match status" value="1"/>
</dbReference>
<name>A0A934QMS6_9PROT</name>
<protein>
    <submittedName>
        <fullName evidence="8">L-idonate 5-dehydrogenase</fullName>
    </submittedName>
</protein>
<evidence type="ECO:0000313" key="9">
    <source>
        <dbReference type="Proteomes" id="UP000778970"/>
    </source>
</evidence>
<dbReference type="InterPro" id="IPR013154">
    <property type="entry name" value="ADH-like_N"/>
</dbReference>
<dbReference type="Pfam" id="PF08240">
    <property type="entry name" value="ADH_N"/>
    <property type="match status" value="1"/>
</dbReference>
<keyword evidence="3 6" id="KW-0479">Metal-binding</keyword>
<evidence type="ECO:0000256" key="3">
    <source>
        <dbReference type="ARBA" id="ARBA00022723"/>
    </source>
</evidence>
<dbReference type="Proteomes" id="UP000778970">
    <property type="component" value="Unassembled WGS sequence"/>
</dbReference>
<dbReference type="AlphaFoldDB" id="A0A934QMS6"/>
<dbReference type="PROSITE" id="PS00059">
    <property type="entry name" value="ADH_ZINC"/>
    <property type="match status" value="1"/>
</dbReference>
<dbReference type="InterPro" id="IPR011032">
    <property type="entry name" value="GroES-like_sf"/>
</dbReference>
<proteinExistence type="inferred from homology"/>
<dbReference type="Gene3D" id="3.40.50.720">
    <property type="entry name" value="NAD(P)-binding Rossmann-like Domain"/>
    <property type="match status" value="1"/>
</dbReference>
<comment type="cofactor">
    <cofactor evidence="1 6">
        <name>Zn(2+)</name>
        <dbReference type="ChEBI" id="CHEBI:29105"/>
    </cofactor>
</comment>
<dbReference type="GO" id="GO:0008270">
    <property type="term" value="F:zinc ion binding"/>
    <property type="evidence" value="ECO:0007669"/>
    <property type="project" value="InterPro"/>
</dbReference>
<dbReference type="SMART" id="SM00829">
    <property type="entry name" value="PKS_ER"/>
    <property type="match status" value="1"/>
</dbReference>
<comment type="similarity">
    <text evidence="2 6">Belongs to the zinc-containing alcohol dehydrogenase family.</text>
</comment>
<evidence type="ECO:0000256" key="2">
    <source>
        <dbReference type="ARBA" id="ARBA00008072"/>
    </source>
</evidence>
<organism evidence="8 9">
    <name type="scientific">Rhodovibrio salinarum</name>
    <dbReference type="NCBI Taxonomy" id="1087"/>
    <lineage>
        <taxon>Bacteria</taxon>
        <taxon>Pseudomonadati</taxon>
        <taxon>Pseudomonadota</taxon>
        <taxon>Alphaproteobacteria</taxon>
        <taxon>Rhodospirillales</taxon>
        <taxon>Rhodovibrionaceae</taxon>
        <taxon>Rhodovibrio</taxon>
    </lineage>
</organism>
<gene>
    <name evidence="8" type="ORF">CKO21_17970</name>
</gene>
<evidence type="ECO:0000313" key="8">
    <source>
        <dbReference type="EMBL" id="MBK1699135.1"/>
    </source>
</evidence>
<evidence type="ECO:0000256" key="4">
    <source>
        <dbReference type="ARBA" id="ARBA00022833"/>
    </source>
</evidence>
<reference evidence="8" key="1">
    <citation type="submission" date="2017-08" db="EMBL/GenBank/DDBJ databases">
        <authorList>
            <person name="Imhoff J.F."/>
            <person name="Rahn T."/>
            <person name="Kuenzel S."/>
            <person name="Neulinger S.C."/>
        </authorList>
    </citation>
    <scope>NUCLEOTIDE SEQUENCE</scope>
    <source>
        <strain evidence="8">DSM 9154</strain>
    </source>
</reference>
<dbReference type="CDD" id="cd08232">
    <property type="entry name" value="idonate-5-DH"/>
    <property type="match status" value="1"/>
</dbReference>
<evidence type="ECO:0000256" key="1">
    <source>
        <dbReference type="ARBA" id="ARBA00001947"/>
    </source>
</evidence>
<dbReference type="RefSeq" id="WP_027287138.1">
    <property type="nucleotide sequence ID" value="NZ_NRRE01000034.1"/>
</dbReference>
<dbReference type="PANTHER" id="PTHR43161">
    <property type="entry name" value="SORBITOL DEHYDROGENASE"/>
    <property type="match status" value="1"/>
</dbReference>
<dbReference type="SUPFAM" id="SSF51735">
    <property type="entry name" value="NAD(P)-binding Rossmann-fold domains"/>
    <property type="match status" value="1"/>
</dbReference>
<dbReference type="InterPro" id="IPR013149">
    <property type="entry name" value="ADH-like_C"/>
</dbReference>
<dbReference type="PANTHER" id="PTHR43161:SF9">
    <property type="entry name" value="SORBITOL DEHYDROGENASE"/>
    <property type="match status" value="1"/>
</dbReference>
<feature type="domain" description="Enoyl reductase (ER)" evidence="7">
    <location>
        <begin position="9"/>
        <end position="339"/>
    </location>
</feature>
<keyword evidence="9" id="KW-1185">Reference proteome</keyword>
<dbReference type="InterPro" id="IPR002328">
    <property type="entry name" value="ADH_Zn_CS"/>
</dbReference>
<sequence>METRVCRLHSEHDLRLETLPLAEPERGEVRVRMGAGGICGSDLHYFHDGGFGPIRVKEPIILGHEVAGTVEVLGEGVTGLAIGDKVALNPSRPCGECRYCAEGHFNHCLNMRFLGSAMRLPHEQGGFREHMVVSASQCELLSQETSLTRGACAEPLAVCLHAANRAGDLSGRRVLVTGAGPIGALCAAVARHRGAAEVVVTDLHDTPLSVARAMGASQTINTAEQSDVLDAYGKDKGTFDVAFECSAAAPALASAIATVRPLGRIVQVGVTGDMSVPINAVVGKEIDLVGTHRFHAEFADAAKLIDTQAIDVAPMITHQLPLDSFSEAFQLAGDRTQAVKAQLLF</sequence>
<dbReference type="InterPro" id="IPR020843">
    <property type="entry name" value="ER"/>
</dbReference>
<dbReference type="InterPro" id="IPR036291">
    <property type="entry name" value="NAD(P)-bd_dom_sf"/>
</dbReference>
<dbReference type="EMBL" id="NRRE01000034">
    <property type="protein sequence ID" value="MBK1699135.1"/>
    <property type="molecule type" value="Genomic_DNA"/>
</dbReference>
<evidence type="ECO:0000256" key="5">
    <source>
        <dbReference type="ARBA" id="ARBA00023002"/>
    </source>
</evidence>
<accession>A0A934QMS6</accession>
<reference evidence="8" key="2">
    <citation type="journal article" date="2020" name="Microorganisms">
        <title>Osmotic Adaptation and Compatible Solute Biosynthesis of Phototrophic Bacteria as Revealed from Genome Analyses.</title>
        <authorList>
            <person name="Imhoff J.F."/>
            <person name="Rahn T."/>
            <person name="Kunzel S."/>
            <person name="Keller A."/>
            <person name="Neulinger S.C."/>
        </authorList>
    </citation>
    <scope>NUCLEOTIDE SEQUENCE</scope>
    <source>
        <strain evidence="8">DSM 9154</strain>
    </source>
</reference>
<keyword evidence="5" id="KW-0560">Oxidoreductase</keyword>